<proteinExistence type="predicted"/>
<evidence type="ECO:0000256" key="1">
    <source>
        <dbReference type="SAM" id="MobiDB-lite"/>
    </source>
</evidence>
<feature type="region of interest" description="Disordered" evidence="1">
    <location>
        <begin position="737"/>
        <end position="809"/>
    </location>
</feature>
<dbReference type="OrthoDB" id="10257471at2759"/>
<evidence type="ECO:0008006" key="4">
    <source>
        <dbReference type="Google" id="ProtNLM"/>
    </source>
</evidence>
<dbReference type="EMBL" id="JAEPRB010000022">
    <property type="protein sequence ID" value="KAG2225964.1"/>
    <property type="molecule type" value="Genomic_DNA"/>
</dbReference>
<name>A0A8H7SAV9_9FUNG</name>
<dbReference type="PANTHER" id="PTHR42264:SF3">
    <property type="entry name" value="F-BOX DOMAIN-CONTAINING PROTEIN-RELATED"/>
    <property type="match status" value="1"/>
</dbReference>
<evidence type="ECO:0000313" key="3">
    <source>
        <dbReference type="Proteomes" id="UP000646827"/>
    </source>
</evidence>
<evidence type="ECO:0000313" key="2">
    <source>
        <dbReference type="EMBL" id="KAG2225964.1"/>
    </source>
</evidence>
<feature type="compositionally biased region" description="Polar residues" evidence="1">
    <location>
        <begin position="793"/>
        <end position="805"/>
    </location>
</feature>
<feature type="compositionally biased region" description="Basic and acidic residues" evidence="1">
    <location>
        <begin position="652"/>
        <end position="666"/>
    </location>
</feature>
<feature type="region of interest" description="Disordered" evidence="1">
    <location>
        <begin position="925"/>
        <end position="954"/>
    </location>
</feature>
<gene>
    <name evidence="2" type="ORF">INT45_006660</name>
</gene>
<accession>A0A8H7SAV9</accession>
<dbReference type="Proteomes" id="UP000646827">
    <property type="component" value="Unassembled WGS sequence"/>
</dbReference>
<feature type="compositionally biased region" description="Basic and acidic residues" evidence="1">
    <location>
        <begin position="737"/>
        <end position="755"/>
    </location>
</feature>
<feature type="compositionally biased region" description="Acidic residues" evidence="1">
    <location>
        <begin position="609"/>
        <end position="628"/>
    </location>
</feature>
<feature type="compositionally biased region" description="Polar residues" evidence="1">
    <location>
        <begin position="756"/>
        <end position="784"/>
    </location>
</feature>
<dbReference type="PANTHER" id="PTHR42264">
    <property type="entry name" value="EPHRIN_REC_LIKE DOMAIN-CONTAINING PROTEIN"/>
    <property type="match status" value="1"/>
</dbReference>
<feature type="compositionally biased region" description="Basic and acidic residues" evidence="1">
    <location>
        <begin position="597"/>
        <end position="608"/>
    </location>
</feature>
<reference evidence="2 3" key="1">
    <citation type="submission" date="2020-12" db="EMBL/GenBank/DDBJ databases">
        <title>Metabolic potential, ecology and presence of endohyphal bacteria is reflected in genomic diversity of Mucoromycotina.</title>
        <authorList>
            <person name="Muszewska A."/>
            <person name="Okrasinska A."/>
            <person name="Steczkiewicz K."/>
            <person name="Drgas O."/>
            <person name="Orlowska M."/>
            <person name="Perlinska-Lenart U."/>
            <person name="Aleksandrzak-Piekarczyk T."/>
            <person name="Szatraj K."/>
            <person name="Zielenkiewicz U."/>
            <person name="Pilsyk S."/>
            <person name="Malc E."/>
            <person name="Mieczkowski P."/>
            <person name="Kruszewska J.S."/>
            <person name="Biernat P."/>
            <person name="Pawlowska J."/>
        </authorList>
    </citation>
    <scope>NUCLEOTIDE SEQUENCE [LARGE SCALE GENOMIC DNA]</scope>
    <source>
        <strain evidence="2 3">CBS 142.35</strain>
    </source>
</reference>
<dbReference type="InterPro" id="IPR032675">
    <property type="entry name" value="LRR_dom_sf"/>
</dbReference>
<organism evidence="2 3">
    <name type="scientific">Circinella minor</name>
    <dbReference type="NCBI Taxonomy" id="1195481"/>
    <lineage>
        <taxon>Eukaryota</taxon>
        <taxon>Fungi</taxon>
        <taxon>Fungi incertae sedis</taxon>
        <taxon>Mucoromycota</taxon>
        <taxon>Mucoromycotina</taxon>
        <taxon>Mucoromycetes</taxon>
        <taxon>Mucorales</taxon>
        <taxon>Lichtheimiaceae</taxon>
        <taxon>Circinella</taxon>
    </lineage>
</organism>
<feature type="compositionally biased region" description="Low complexity" evidence="1">
    <location>
        <begin position="550"/>
        <end position="559"/>
    </location>
</feature>
<sequence>MERIIHLLPTLADRYEACLIHRVWTTAAMNVLWECPYFSNVNAVRAFINTIHTYKRLALVVRHLNLCLDVGPAWPRNNSNNVSDSNNDDDDDNDKAFGATTSRLVLYQHEVYKESPLTSPHVIMTVLQQCERIDTLSIYGWKLEATHLRLIAAYLPRLQSLRIIGSLNKTTGSSNNKGIILPPLVASSLSKLHLYADYVVVPSRYMELESLRVSLSHSDSLEKLVYGHQHPLQKVRELMLGNVGVLKADHMKAIFHIFPNITRLAMEDAKQPIPYLSIVQLESLRHLIIRSMIDEVYDNNDKHNDNDSHLIHVGNNYNAHHECDTDDDISYYQSHLISICIENCYIQNNHFQRFVSNVDRLTRIILHKCPLLTDDALTRLCTIKTIPLEELKIVECIYIGNPTVRALTESAIICTLQTFEMRSNGYLYFKDVFDFITTASSHQLSHVVIAGYPDISISFLGQDSIDADVILNQSKIQSIVQHASAPKDRTLTSMQIIKLAKALDMDVHYLEELMEHIQLEDNENDECNNAVNLPLDANADKYNTYKHGNNNHSNNNHSSEVTKANAKLSLLSFQNYHGQQSEEKMDMNDYNQLTHERIEPDIIQKNDVYEENDDDGGSEDDESSDDGNNESNNTQNIYMKSSDCSDSLYNDTQEKEQQLQHVERQEEQEQEQQLLLLQNQSQNQYQYQYQYQHNQSQQQKQLQQEYRKQEIELPQYHEQQNHQLQYYQEDIIKKDEVGDEQEKKKNIENRNRANDIRNTLYNGNNLPNSSGSYSSNIRQQNGCYSTSSSRSSGDINGTNDISGNGSRKIPDLGGWGMTSDLSWLQNNNDNQCSEESALNSLHRSVGGHSYEHAWKQIAHESPIVTAKQTNDNRIVPTADAGEGWGTPKANISWNDERLSYAHDVVEEHKNMTFWNQDENGEWEELSNSNINSSNAPSYPPPLRIRSNHTTTSTLRPSVQRRKLYRSENLRLRPSSAFIPTSRPFRFEARNVKVSSQTLPVLSTSAQRQRSDGGANKWAAFSASQMQQSEAKKQKPATVQEEVKELEIPDLINLDLTDNDDMNQLVPTYKPTTATTSSDVEHGDIKSISLLLDLQ</sequence>
<keyword evidence="3" id="KW-1185">Reference proteome</keyword>
<dbReference type="Gene3D" id="3.80.10.10">
    <property type="entry name" value="Ribonuclease Inhibitor"/>
    <property type="match status" value="2"/>
</dbReference>
<comment type="caution">
    <text evidence="2">The sequence shown here is derived from an EMBL/GenBank/DDBJ whole genome shotgun (WGS) entry which is preliminary data.</text>
</comment>
<feature type="region of interest" description="Disordered" evidence="1">
    <location>
        <begin position="541"/>
        <end position="561"/>
    </location>
</feature>
<dbReference type="AlphaFoldDB" id="A0A8H7SAV9"/>
<protein>
    <recommendedName>
        <fullName evidence="4">F-box domain-containing protein</fullName>
    </recommendedName>
</protein>
<dbReference type="SUPFAM" id="SSF52047">
    <property type="entry name" value="RNI-like"/>
    <property type="match status" value="1"/>
</dbReference>
<feature type="compositionally biased region" description="Polar residues" evidence="1">
    <location>
        <begin position="634"/>
        <end position="651"/>
    </location>
</feature>
<feature type="compositionally biased region" description="Low complexity" evidence="1">
    <location>
        <begin position="926"/>
        <end position="936"/>
    </location>
</feature>
<feature type="region of interest" description="Disordered" evidence="1">
    <location>
        <begin position="597"/>
        <end position="666"/>
    </location>
</feature>